<dbReference type="AlphaFoldDB" id="A0AA39ZTE1"/>
<keyword evidence="2" id="KW-1185">Reference proteome</keyword>
<name>A0AA39ZTE1_9PEZI</name>
<organism evidence="1 2">
    <name type="scientific">Lasiosphaeria miniovina</name>
    <dbReference type="NCBI Taxonomy" id="1954250"/>
    <lineage>
        <taxon>Eukaryota</taxon>
        <taxon>Fungi</taxon>
        <taxon>Dikarya</taxon>
        <taxon>Ascomycota</taxon>
        <taxon>Pezizomycotina</taxon>
        <taxon>Sordariomycetes</taxon>
        <taxon>Sordariomycetidae</taxon>
        <taxon>Sordariales</taxon>
        <taxon>Lasiosphaeriaceae</taxon>
        <taxon>Lasiosphaeria</taxon>
    </lineage>
</organism>
<dbReference type="EMBL" id="JAUIRO010000008">
    <property type="protein sequence ID" value="KAK0703164.1"/>
    <property type="molecule type" value="Genomic_DNA"/>
</dbReference>
<protein>
    <submittedName>
        <fullName evidence="1">Uncharacterized protein</fullName>
    </submittedName>
</protein>
<dbReference type="RefSeq" id="XP_060290023.1">
    <property type="nucleotide sequence ID" value="XM_060438844.1"/>
</dbReference>
<gene>
    <name evidence="1" type="ORF">B0T26DRAFT_658154</name>
</gene>
<sequence>FDIGPLIGGGSFLCDCTIANNGYSLSTSDVLMDTGADGYILRGVADYRGKSTQEINQLVRDHLRIQGRTVHNEWMIVLEMKHDLLIGKNWFAHHDVWLDCAKQRLMFPSDWDVDPGF</sequence>
<dbReference type="InterPro" id="IPR021109">
    <property type="entry name" value="Peptidase_aspartic_dom_sf"/>
</dbReference>
<comment type="caution">
    <text evidence="1">The sequence shown here is derived from an EMBL/GenBank/DDBJ whole genome shotgun (WGS) entry which is preliminary data.</text>
</comment>
<dbReference type="GeneID" id="85322114"/>
<evidence type="ECO:0000313" key="1">
    <source>
        <dbReference type="EMBL" id="KAK0703164.1"/>
    </source>
</evidence>
<dbReference type="Gene3D" id="2.40.70.10">
    <property type="entry name" value="Acid Proteases"/>
    <property type="match status" value="1"/>
</dbReference>
<proteinExistence type="predicted"/>
<feature type="non-terminal residue" evidence="1">
    <location>
        <position position="1"/>
    </location>
</feature>
<reference evidence="1" key="1">
    <citation type="submission" date="2023-06" db="EMBL/GenBank/DDBJ databases">
        <title>Genome-scale phylogeny and comparative genomics of the fungal order Sordariales.</title>
        <authorList>
            <consortium name="Lawrence Berkeley National Laboratory"/>
            <person name="Hensen N."/>
            <person name="Bonometti L."/>
            <person name="Westerberg I."/>
            <person name="Brannstrom I.O."/>
            <person name="Guillou S."/>
            <person name="Cros-Aarteil S."/>
            <person name="Calhoun S."/>
            <person name="Haridas S."/>
            <person name="Kuo A."/>
            <person name="Mondo S."/>
            <person name="Pangilinan J."/>
            <person name="Riley R."/>
            <person name="LaButti K."/>
            <person name="Andreopoulos B."/>
            <person name="Lipzen A."/>
            <person name="Chen C."/>
            <person name="Yanf M."/>
            <person name="Daum C."/>
            <person name="Ng V."/>
            <person name="Clum A."/>
            <person name="Steindorff A."/>
            <person name="Ohm R."/>
            <person name="Martin F."/>
            <person name="Silar P."/>
            <person name="Natvig D."/>
            <person name="Lalanne C."/>
            <person name="Gautier V."/>
            <person name="Ament-velasquez S.L."/>
            <person name="Kruys A."/>
            <person name="Hutchinson M.I."/>
            <person name="Powell A.J."/>
            <person name="Barry K."/>
            <person name="Miller A.N."/>
            <person name="Grigoriev I.V."/>
            <person name="Debuchy R."/>
            <person name="Gladieux P."/>
            <person name="Thoren M.H."/>
            <person name="Johannesson H."/>
        </authorList>
    </citation>
    <scope>NUCLEOTIDE SEQUENCE</scope>
    <source>
        <strain evidence="1">SMH2392-1A</strain>
    </source>
</reference>
<evidence type="ECO:0000313" key="2">
    <source>
        <dbReference type="Proteomes" id="UP001172101"/>
    </source>
</evidence>
<dbReference type="Proteomes" id="UP001172101">
    <property type="component" value="Unassembled WGS sequence"/>
</dbReference>
<accession>A0AA39ZTE1</accession>